<dbReference type="EMBL" id="QURH01000169">
    <property type="protein sequence ID" value="RFU42014.1"/>
    <property type="molecule type" value="Genomic_DNA"/>
</dbReference>
<dbReference type="PANTHER" id="PTHR33371">
    <property type="entry name" value="INTERMEMBRANE PHOSPHOLIPID TRANSPORT SYSTEM BINDING PROTEIN MLAD-RELATED"/>
    <property type="match status" value="1"/>
</dbReference>
<keyword evidence="2" id="KW-1133">Transmembrane helix</keyword>
<dbReference type="InterPro" id="IPR003399">
    <property type="entry name" value="Mce/MlaD"/>
</dbReference>
<dbReference type="AlphaFoldDB" id="A0A372JQG9"/>
<evidence type="ECO:0000256" key="2">
    <source>
        <dbReference type="SAM" id="Phobius"/>
    </source>
</evidence>
<dbReference type="PANTHER" id="PTHR33371:SF16">
    <property type="entry name" value="MCE-FAMILY PROTEIN MCE3F"/>
    <property type="match status" value="1"/>
</dbReference>
<evidence type="ECO:0000256" key="1">
    <source>
        <dbReference type="SAM" id="MobiDB-lite"/>
    </source>
</evidence>
<proteinExistence type="predicted"/>
<gene>
    <name evidence="4" type="ORF">DZF91_08785</name>
</gene>
<dbReference type="InterPro" id="IPR005693">
    <property type="entry name" value="Mce"/>
</dbReference>
<protein>
    <submittedName>
        <fullName evidence="4">MCE family protein</fullName>
    </submittedName>
</protein>
<keyword evidence="5" id="KW-1185">Reference proteome</keyword>
<feature type="domain" description="Mce/MlaD" evidence="3">
    <location>
        <begin position="40"/>
        <end position="115"/>
    </location>
</feature>
<dbReference type="Proteomes" id="UP000261811">
    <property type="component" value="Unassembled WGS sequence"/>
</dbReference>
<feature type="compositionally biased region" description="Basic and acidic residues" evidence="1">
    <location>
        <begin position="330"/>
        <end position="346"/>
    </location>
</feature>
<keyword evidence="2" id="KW-0812">Transmembrane</keyword>
<dbReference type="InterPro" id="IPR052336">
    <property type="entry name" value="MlaD_Phospholipid_Transporter"/>
</dbReference>
<dbReference type="RefSeq" id="WP_117356978.1">
    <property type="nucleotide sequence ID" value="NZ_QURH01000169.1"/>
</dbReference>
<dbReference type="NCBIfam" id="TIGR00996">
    <property type="entry name" value="Mtu_fam_mce"/>
    <property type="match status" value="1"/>
</dbReference>
<feature type="transmembrane region" description="Helical" evidence="2">
    <location>
        <begin position="12"/>
        <end position="32"/>
    </location>
</feature>
<dbReference type="OrthoDB" id="4741753at2"/>
<accession>A0A372JQG9</accession>
<evidence type="ECO:0000313" key="5">
    <source>
        <dbReference type="Proteomes" id="UP000261811"/>
    </source>
</evidence>
<feature type="compositionally biased region" description="Low complexity" evidence="1">
    <location>
        <begin position="381"/>
        <end position="396"/>
    </location>
</feature>
<dbReference type="GO" id="GO:0005576">
    <property type="term" value="C:extracellular region"/>
    <property type="evidence" value="ECO:0007669"/>
    <property type="project" value="TreeGrafter"/>
</dbReference>
<keyword evidence="2" id="KW-0472">Membrane</keyword>
<reference evidence="4 5" key="1">
    <citation type="submission" date="2018-08" db="EMBL/GenBank/DDBJ databases">
        <title>Actinomadura jelena sp. nov., a novel Actinomycete isolated from soil in Chad.</title>
        <authorList>
            <person name="Shi L."/>
        </authorList>
    </citation>
    <scope>NUCLEOTIDE SEQUENCE [LARGE SCALE GENOMIC DNA]</scope>
    <source>
        <strain evidence="4 5">NEAU-G17</strain>
    </source>
</reference>
<comment type="caution">
    <text evidence="4">The sequence shown here is derived from an EMBL/GenBank/DDBJ whole genome shotgun (WGS) entry which is preliminary data.</text>
</comment>
<evidence type="ECO:0000313" key="4">
    <source>
        <dbReference type="EMBL" id="RFU42014.1"/>
    </source>
</evidence>
<organism evidence="4 5">
    <name type="scientific">Actinomadura logoneensis</name>
    <dbReference type="NCBI Taxonomy" id="2293572"/>
    <lineage>
        <taxon>Bacteria</taxon>
        <taxon>Bacillati</taxon>
        <taxon>Actinomycetota</taxon>
        <taxon>Actinomycetes</taxon>
        <taxon>Streptosporangiales</taxon>
        <taxon>Thermomonosporaceae</taxon>
        <taxon>Actinomadura</taxon>
    </lineage>
</organism>
<name>A0A372JQG9_9ACTN</name>
<dbReference type="Pfam" id="PF02470">
    <property type="entry name" value="MlaD"/>
    <property type="match status" value="1"/>
</dbReference>
<evidence type="ECO:0000259" key="3">
    <source>
        <dbReference type="Pfam" id="PF02470"/>
    </source>
</evidence>
<sequence>MILKRGVKIQLIAFALITIIGITIVSVNYIGLGKKALGRQYYAYVDLTDSGGVFTNAEVTYRGVPVGRVGPIQLTEDGIKVKLLLDKGHRIPREGTSAIVANRSAVGEQYIDLEPSRESGPYLDQGKPYTIPRQLTKLPVSTAELLRNVDQLVGSVDPKNLGTIVDELDKAFSGTSTDLQKILDDTDRILKTANRAYPDTKALLDNSRVVLDTQAAEGANIRGFAANLRSLTATLRDNDGAIRDDIAAAPGAITQADGTIKDLAPTLPVMLANLTTTGQIIASRRAGLRSLMILYPVTLAGVFTVMPGDGTQHLGLALNIDSPPPCTKGYEKTPHRWPQDTRDRWPDLNTGCKAAHNSPSDVRGARNFPQSAIEPAPKVPPGATDAAGFPAAGAPGKTSDASGKKGRDGRTSAAGAGSAPRTSAAGAGSAPTPMGQVTGINVPVANGTVELAGYDPSTGVVYGPDGRRYGLGNTGGQQRLLGDASWKMLLLGPLMGGK</sequence>
<feature type="region of interest" description="Disordered" evidence="1">
    <location>
        <begin position="330"/>
        <end position="432"/>
    </location>
</feature>